<feature type="domain" description="Enoyl reductase (ER)" evidence="3">
    <location>
        <begin position="15"/>
        <end position="338"/>
    </location>
</feature>
<dbReference type="PANTHER" id="PTHR48106">
    <property type="entry name" value="QUINONE OXIDOREDUCTASE PIG3-RELATED"/>
    <property type="match status" value="1"/>
</dbReference>
<dbReference type="Proteomes" id="UP000076842">
    <property type="component" value="Unassembled WGS sequence"/>
</dbReference>
<dbReference type="AlphaFoldDB" id="A0A165HKE3"/>
<dbReference type="Pfam" id="PF08240">
    <property type="entry name" value="ADH_N"/>
    <property type="match status" value="1"/>
</dbReference>
<protein>
    <submittedName>
        <fullName evidence="4">Quinone oxidoreductase putative</fullName>
    </submittedName>
</protein>
<dbReference type="InterPro" id="IPR036291">
    <property type="entry name" value="NAD(P)-bd_dom_sf"/>
</dbReference>
<accession>A0A165HKE3</accession>
<reference evidence="4 5" key="1">
    <citation type="journal article" date="2016" name="Mol. Biol. Evol.">
        <title>Comparative Genomics of Early-Diverging Mushroom-Forming Fungi Provides Insights into the Origins of Lignocellulose Decay Capabilities.</title>
        <authorList>
            <person name="Nagy L.G."/>
            <person name="Riley R."/>
            <person name="Tritt A."/>
            <person name="Adam C."/>
            <person name="Daum C."/>
            <person name="Floudas D."/>
            <person name="Sun H."/>
            <person name="Yadav J.S."/>
            <person name="Pangilinan J."/>
            <person name="Larsson K.H."/>
            <person name="Matsuura K."/>
            <person name="Barry K."/>
            <person name="Labutti K."/>
            <person name="Kuo R."/>
            <person name="Ohm R.A."/>
            <person name="Bhattacharya S.S."/>
            <person name="Shirouzu T."/>
            <person name="Yoshinaga Y."/>
            <person name="Martin F.M."/>
            <person name="Grigoriev I.V."/>
            <person name="Hibbett D.S."/>
        </authorList>
    </citation>
    <scope>NUCLEOTIDE SEQUENCE [LARGE SCALE GENOMIC DNA]</scope>
    <source>
        <strain evidence="4 5">HHB12733</strain>
    </source>
</reference>
<dbReference type="Pfam" id="PF00107">
    <property type="entry name" value="ADH_zinc_N"/>
    <property type="match status" value="1"/>
</dbReference>
<evidence type="ECO:0000259" key="3">
    <source>
        <dbReference type="SMART" id="SM00829"/>
    </source>
</evidence>
<evidence type="ECO:0000256" key="2">
    <source>
        <dbReference type="ARBA" id="ARBA00023002"/>
    </source>
</evidence>
<evidence type="ECO:0000313" key="5">
    <source>
        <dbReference type="Proteomes" id="UP000076842"/>
    </source>
</evidence>
<dbReference type="InterPro" id="IPR013149">
    <property type="entry name" value="ADH-like_C"/>
</dbReference>
<keyword evidence="2" id="KW-0560">Oxidoreductase</keyword>
<dbReference type="Gene3D" id="3.90.180.10">
    <property type="entry name" value="Medium-chain alcohol dehydrogenases, catalytic domain"/>
    <property type="match status" value="1"/>
</dbReference>
<dbReference type="STRING" id="1353952.A0A165HKE3"/>
<dbReference type="OrthoDB" id="203908at2759"/>
<dbReference type="GO" id="GO:0016651">
    <property type="term" value="F:oxidoreductase activity, acting on NAD(P)H"/>
    <property type="evidence" value="ECO:0007669"/>
    <property type="project" value="TreeGrafter"/>
</dbReference>
<name>A0A165HKE3_9BASI</name>
<dbReference type="SUPFAM" id="SSF50129">
    <property type="entry name" value="GroES-like"/>
    <property type="match status" value="1"/>
</dbReference>
<dbReference type="GO" id="GO:0070402">
    <property type="term" value="F:NADPH binding"/>
    <property type="evidence" value="ECO:0007669"/>
    <property type="project" value="TreeGrafter"/>
</dbReference>
<dbReference type="InParanoid" id="A0A165HKE3"/>
<dbReference type="CDD" id="cd05276">
    <property type="entry name" value="p53_inducible_oxidoreductase"/>
    <property type="match status" value="1"/>
</dbReference>
<keyword evidence="1" id="KW-0521">NADP</keyword>
<evidence type="ECO:0000313" key="4">
    <source>
        <dbReference type="EMBL" id="KZT59408.1"/>
    </source>
</evidence>
<proteinExistence type="predicted"/>
<dbReference type="InterPro" id="IPR014189">
    <property type="entry name" value="Quinone_OxRdtase_PIG3"/>
</dbReference>
<dbReference type="Gene3D" id="3.40.50.720">
    <property type="entry name" value="NAD(P)-binding Rossmann-like Domain"/>
    <property type="match status" value="1"/>
</dbReference>
<gene>
    <name evidence="4" type="ORF">CALCODRAFT_196627</name>
</gene>
<dbReference type="InterPro" id="IPR013154">
    <property type="entry name" value="ADH-like_N"/>
</dbReference>
<evidence type="ECO:0000256" key="1">
    <source>
        <dbReference type="ARBA" id="ARBA00022857"/>
    </source>
</evidence>
<sequence length="341" mass="37239">MSSKMRAILIKGGVGTADDLYIGEYDKPVPTKGEVLVKIKAVGVNRMDLIQRVGDYPLPPQANKDILGVEFSGIVEGLGEGVSAFKNGDEVFGLAYGGAYAEYITVQSSMLMHKPASLTFVQAAGVPESWFTAFQALVLVGGLTAGKSVLIHAGSSGVGIAANQIARFLGAKYVFTTAGDDKNLEFLLSMNEGATHGINYKKQDFAEVIEKVTKGEGVDVIVDFVGKNYFARNIKILKLDGRLVQLAMLSGGTVSEVDLQPILYRRLRIEGTTLRSRSLEYQSNLASRFEKELLPYLKGEEHKDARLHAYIYSTYPWTKAADAQKEMEANRNRGKMVLLVE</sequence>
<dbReference type="PANTHER" id="PTHR48106:SF18">
    <property type="entry name" value="QUINONE OXIDOREDUCTASE PIG3"/>
    <property type="match status" value="1"/>
</dbReference>
<dbReference type="NCBIfam" id="TIGR02824">
    <property type="entry name" value="quinone_pig3"/>
    <property type="match status" value="1"/>
</dbReference>
<dbReference type="SMART" id="SM00829">
    <property type="entry name" value="PKS_ER"/>
    <property type="match status" value="1"/>
</dbReference>
<organism evidence="4 5">
    <name type="scientific">Calocera cornea HHB12733</name>
    <dbReference type="NCBI Taxonomy" id="1353952"/>
    <lineage>
        <taxon>Eukaryota</taxon>
        <taxon>Fungi</taxon>
        <taxon>Dikarya</taxon>
        <taxon>Basidiomycota</taxon>
        <taxon>Agaricomycotina</taxon>
        <taxon>Dacrymycetes</taxon>
        <taxon>Dacrymycetales</taxon>
        <taxon>Dacrymycetaceae</taxon>
        <taxon>Calocera</taxon>
    </lineage>
</organism>
<dbReference type="EMBL" id="KV423941">
    <property type="protein sequence ID" value="KZT59408.1"/>
    <property type="molecule type" value="Genomic_DNA"/>
</dbReference>
<keyword evidence="5" id="KW-1185">Reference proteome</keyword>
<dbReference type="InterPro" id="IPR011032">
    <property type="entry name" value="GroES-like_sf"/>
</dbReference>
<dbReference type="SUPFAM" id="SSF51735">
    <property type="entry name" value="NAD(P)-binding Rossmann-fold domains"/>
    <property type="match status" value="1"/>
</dbReference>
<dbReference type="InterPro" id="IPR020843">
    <property type="entry name" value="ER"/>
</dbReference>